<dbReference type="EMBL" id="AY739900">
    <property type="protein sequence ID" value="AAV30182.1"/>
    <property type="molecule type" value="Genomic_DNA"/>
</dbReference>
<dbReference type="KEGG" id="vg:17823704"/>
<sequence>MKFFIDQIKVADIGTFVIGVVTFLKAVEYLAKDFYDKIDNSITENTEPINRRLDEIEANINKIDKEQCKSFLTQYLNADRELRGTEKQRIYEVYQHYRELGGNSYIKEEFERMRDEGKL</sequence>
<proteinExistence type="predicted"/>
<dbReference type="RefSeq" id="YP_008859598.1">
    <property type="nucleotide sequence ID" value="NC_022989.1"/>
</dbReference>
<name>F7V9C0_9CAUD</name>
<reference evidence="1 2" key="1">
    <citation type="journal article" date="2011" name="Arch. Virol.">
        <title>The genomes and comparative genomics of Lactobacillus delbrueckii phages.</title>
        <authorList>
            <person name="Riipinen K.A."/>
            <person name="Forsman P."/>
            <person name="Alatossava T."/>
        </authorList>
    </citation>
    <scope>NUCLEOTIDE SEQUENCE [LARGE SCALE GENOMIC DNA]</scope>
</reference>
<evidence type="ECO:0000313" key="2">
    <source>
        <dbReference type="Proteomes" id="UP000000290"/>
    </source>
</evidence>
<dbReference type="Proteomes" id="UP000000290">
    <property type="component" value="Genome"/>
</dbReference>
<evidence type="ECO:0000313" key="1">
    <source>
        <dbReference type="EMBL" id="AAV30182.1"/>
    </source>
</evidence>
<accession>F7V9C0</accession>
<keyword evidence="2" id="KW-1185">Reference proteome</keyword>
<protein>
    <submittedName>
        <fullName evidence="1">Uncharacterized protein</fullName>
    </submittedName>
</protein>
<dbReference type="GeneID" id="17823704"/>
<organism evidence="1 2">
    <name type="scientific">Lactobacillus phage LL-Ku</name>
    <dbReference type="NCBI Taxonomy" id="2892343"/>
    <lineage>
        <taxon>Viruses</taxon>
        <taxon>Duplodnaviria</taxon>
        <taxon>Heunggongvirae</taxon>
        <taxon>Uroviricota</taxon>
        <taxon>Caudoviricetes</taxon>
        <taxon>Cequinquevirus</taxon>
        <taxon>Cequinquevirus LLKu</taxon>
    </lineage>
</organism>